<dbReference type="AlphaFoldDB" id="A0AAW0GMU2"/>
<comment type="caution">
    <text evidence="3">The sequence shown here is derived from an EMBL/GenBank/DDBJ whole genome shotgun (WGS) entry which is preliminary data.</text>
</comment>
<name>A0AAW0GMU2_9APHY</name>
<dbReference type="CDD" id="cd00920">
    <property type="entry name" value="Cupredoxin"/>
    <property type="match status" value="1"/>
</dbReference>
<dbReference type="Gene3D" id="2.60.40.420">
    <property type="entry name" value="Cupredoxins - blue copper proteins"/>
    <property type="match status" value="1"/>
</dbReference>
<evidence type="ECO:0000313" key="4">
    <source>
        <dbReference type="Proteomes" id="UP001385951"/>
    </source>
</evidence>
<keyword evidence="2" id="KW-0732">Signal</keyword>
<dbReference type="PANTHER" id="PTHR34883:SF4">
    <property type="entry name" value="CUPREDOXIN"/>
    <property type="match status" value="1"/>
</dbReference>
<dbReference type="Proteomes" id="UP001385951">
    <property type="component" value="Unassembled WGS sequence"/>
</dbReference>
<evidence type="ECO:0000256" key="2">
    <source>
        <dbReference type="SAM" id="SignalP"/>
    </source>
</evidence>
<feature type="region of interest" description="Disordered" evidence="1">
    <location>
        <begin position="175"/>
        <end position="212"/>
    </location>
</feature>
<evidence type="ECO:0000256" key="1">
    <source>
        <dbReference type="SAM" id="MobiDB-lite"/>
    </source>
</evidence>
<feature type="region of interest" description="Disordered" evidence="1">
    <location>
        <begin position="24"/>
        <end position="56"/>
    </location>
</feature>
<dbReference type="EMBL" id="JASBNA010000003">
    <property type="protein sequence ID" value="KAK7693227.1"/>
    <property type="molecule type" value="Genomic_DNA"/>
</dbReference>
<feature type="compositionally biased region" description="Low complexity" evidence="1">
    <location>
        <begin position="32"/>
        <end position="46"/>
    </location>
</feature>
<sequence>MITTAFTILILPLLALASPQLYGPPPPPANDPTPTSASVAVAAAAPSAPPDSPGQMNVDVGFQETFTFHPSNFSAPNGTTITFFFPADLQHTVVEGDPTNPCAPLAGGFDSSLTASSQFTITVTDDTRPVYFFCKVLTHCPAGMVGVINENKGNVTFAQYQAAAMALGNTQPSVDQNNAPITGGIGAQATAGPSSDIASAAPSPTSGGSGTSGATRVAVTGFLGLLVVVMSAMLAL</sequence>
<feature type="compositionally biased region" description="Low complexity" evidence="1">
    <location>
        <begin position="179"/>
        <end position="206"/>
    </location>
</feature>
<feature type="chain" id="PRO_5043564420" description="Blue (type 1) copper domain-containing protein" evidence="2">
    <location>
        <begin position="18"/>
        <end position="236"/>
    </location>
</feature>
<dbReference type="InterPro" id="IPR052953">
    <property type="entry name" value="Ser-rich/MCO-related"/>
</dbReference>
<keyword evidence="4" id="KW-1185">Reference proteome</keyword>
<evidence type="ECO:0008006" key="5">
    <source>
        <dbReference type="Google" id="ProtNLM"/>
    </source>
</evidence>
<dbReference type="SUPFAM" id="SSF49503">
    <property type="entry name" value="Cupredoxins"/>
    <property type="match status" value="1"/>
</dbReference>
<organism evidence="3 4">
    <name type="scientific">Cerrena zonata</name>
    <dbReference type="NCBI Taxonomy" id="2478898"/>
    <lineage>
        <taxon>Eukaryota</taxon>
        <taxon>Fungi</taxon>
        <taxon>Dikarya</taxon>
        <taxon>Basidiomycota</taxon>
        <taxon>Agaricomycotina</taxon>
        <taxon>Agaricomycetes</taxon>
        <taxon>Polyporales</taxon>
        <taxon>Cerrenaceae</taxon>
        <taxon>Cerrena</taxon>
    </lineage>
</organism>
<reference evidence="3 4" key="1">
    <citation type="submission" date="2022-09" db="EMBL/GenBank/DDBJ databases">
        <authorList>
            <person name="Palmer J.M."/>
        </authorList>
    </citation>
    <scope>NUCLEOTIDE SEQUENCE [LARGE SCALE GENOMIC DNA]</scope>
    <source>
        <strain evidence="3 4">DSM 7382</strain>
    </source>
</reference>
<proteinExistence type="predicted"/>
<accession>A0AAW0GMU2</accession>
<evidence type="ECO:0000313" key="3">
    <source>
        <dbReference type="EMBL" id="KAK7693227.1"/>
    </source>
</evidence>
<dbReference type="InterPro" id="IPR008972">
    <property type="entry name" value="Cupredoxin"/>
</dbReference>
<gene>
    <name evidence="3" type="ORF">QCA50_002793</name>
</gene>
<dbReference type="PANTHER" id="PTHR34883">
    <property type="entry name" value="SERINE-RICH PROTEIN, PUTATIVE-RELATED-RELATED"/>
    <property type="match status" value="1"/>
</dbReference>
<feature type="signal peptide" evidence="2">
    <location>
        <begin position="1"/>
        <end position="17"/>
    </location>
</feature>
<protein>
    <recommendedName>
        <fullName evidence="5">Blue (type 1) copper domain-containing protein</fullName>
    </recommendedName>
</protein>